<gene>
    <name evidence="2" type="ORF">XIS1_1080010</name>
</gene>
<dbReference type="Proteomes" id="UP000196435">
    <property type="component" value="Unassembled WGS sequence"/>
</dbReference>
<keyword evidence="1" id="KW-0472">Membrane</keyword>
<protein>
    <submittedName>
        <fullName evidence="2">Uncharacterized protein</fullName>
    </submittedName>
</protein>
<evidence type="ECO:0000256" key="1">
    <source>
        <dbReference type="SAM" id="Phobius"/>
    </source>
</evidence>
<evidence type="ECO:0000313" key="2">
    <source>
        <dbReference type="EMBL" id="SIP71164.1"/>
    </source>
</evidence>
<name>A0A1N6MQX1_9GAMM</name>
<proteinExistence type="predicted"/>
<feature type="transmembrane region" description="Helical" evidence="1">
    <location>
        <begin position="21"/>
        <end position="45"/>
    </location>
</feature>
<accession>A0A1N6MQX1</accession>
<keyword evidence="1" id="KW-0812">Transmembrane</keyword>
<dbReference type="EMBL" id="FTLG01000011">
    <property type="protein sequence ID" value="SIP71164.1"/>
    <property type="molecule type" value="Genomic_DNA"/>
</dbReference>
<keyword evidence="1" id="KW-1133">Transmembrane helix</keyword>
<sequence length="106" mass="11882">MLKLLRFVKQQKKNWLTVTCMVRVVVVTTIISMTTKVIAAAVAAATDLAGKIQTEKGKLTGFSFLWFVLFMVYPIDSLPRPFLAGIYSGQQYWGTPRSRCSLSIFS</sequence>
<organism evidence="2 3">
    <name type="scientific">Xenorhabdus innexi</name>
    <dbReference type="NCBI Taxonomy" id="290109"/>
    <lineage>
        <taxon>Bacteria</taxon>
        <taxon>Pseudomonadati</taxon>
        <taxon>Pseudomonadota</taxon>
        <taxon>Gammaproteobacteria</taxon>
        <taxon>Enterobacterales</taxon>
        <taxon>Morganellaceae</taxon>
        <taxon>Xenorhabdus</taxon>
    </lineage>
</organism>
<evidence type="ECO:0000313" key="3">
    <source>
        <dbReference type="Proteomes" id="UP000196435"/>
    </source>
</evidence>
<dbReference type="AlphaFoldDB" id="A0A1N6MQX1"/>
<reference evidence="3" key="1">
    <citation type="submission" date="2016-12" db="EMBL/GenBank/DDBJ databases">
        <authorList>
            <person name="Gaudriault S."/>
        </authorList>
    </citation>
    <scope>NUCLEOTIDE SEQUENCE [LARGE SCALE GENOMIC DNA]</scope>
    <source>
        <strain evidence="3">HGB1681 (deposited as PTA-6826 in the American Type Culture Collection)</strain>
    </source>
</reference>
<feature type="transmembrane region" description="Helical" evidence="1">
    <location>
        <begin position="57"/>
        <end position="75"/>
    </location>
</feature>